<evidence type="ECO:0000313" key="1">
    <source>
        <dbReference type="EMBL" id="KAJ8913450.1"/>
    </source>
</evidence>
<gene>
    <name evidence="1" type="ORF">NQ315_013829</name>
</gene>
<proteinExistence type="predicted"/>
<organism evidence="1 2">
    <name type="scientific">Exocentrus adspersus</name>
    <dbReference type="NCBI Taxonomy" id="1586481"/>
    <lineage>
        <taxon>Eukaryota</taxon>
        <taxon>Metazoa</taxon>
        <taxon>Ecdysozoa</taxon>
        <taxon>Arthropoda</taxon>
        <taxon>Hexapoda</taxon>
        <taxon>Insecta</taxon>
        <taxon>Pterygota</taxon>
        <taxon>Neoptera</taxon>
        <taxon>Endopterygota</taxon>
        <taxon>Coleoptera</taxon>
        <taxon>Polyphaga</taxon>
        <taxon>Cucujiformia</taxon>
        <taxon>Chrysomeloidea</taxon>
        <taxon>Cerambycidae</taxon>
        <taxon>Lamiinae</taxon>
        <taxon>Acanthocinini</taxon>
        <taxon>Exocentrus</taxon>
    </lineage>
</organism>
<reference evidence="1 2" key="1">
    <citation type="journal article" date="2023" name="Insect Mol. Biol.">
        <title>Genome sequencing provides insights into the evolution of gene families encoding plant cell wall-degrading enzymes in longhorned beetles.</title>
        <authorList>
            <person name="Shin N.R."/>
            <person name="Okamura Y."/>
            <person name="Kirsch R."/>
            <person name="Pauchet Y."/>
        </authorList>
    </citation>
    <scope>NUCLEOTIDE SEQUENCE [LARGE SCALE GENOMIC DNA]</scope>
    <source>
        <strain evidence="1">EAD_L_NR</strain>
    </source>
</reference>
<dbReference type="AlphaFoldDB" id="A0AAV8VHA9"/>
<sequence>MAIDETLLSKGFDSTFTVIVRQSRGVELGQPIGIIAQNFLPPCISGCLENEKVIRDIANLQNHLRSIIFSENSDNNIIQAEPTSLSLVSSLEHEVSYWESTGVASKKDRITKVASMTFRDILEPIARDFSIIDGLPTTEVEDLLEKSHNVLDDLWRHEPPYPKERLKHIMNIIASDVGKFVIMGLKKVDIWNSDYNEIADLLLQHISLGEKWLNTCKQLTEIFWPNYGTNPWKESVYQPQDLIHFVELLKKILSIRTLHKQLVRLLTPQERDELKTKEMFQPFIDSPLKTVNLLWLSSSKFILMKPIILSAG</sequence>
<protein>
    <submittedName>
        <fullName evidence="1">Uncharacterized protein</fullName>
    </submittedName>
</protein>
<name>A0AAV8VHA9_9CUCU</name>
<comment type="caution">
    <text evidence="1">The sequence shown here is derived from an EMBL/GenBank/DDBJ whole genome shotgun (WGS) entry which is preliminary data.</text>
</comment>
<evidence type="ECO:0000313" key="2">
    <source>
        <dbReference type="Proteomes" id="UP001159042"/>
    </source>
</evidence>
<dbReference type="EMBL" id="JANEYG010000093">
    <property type="protein sequence ID" value="KAJ8913450.1"/>
    <property type="molecule type" value="Genomic_DNA"/>
</dbReference>
<dbReference type="Proteomes" id="UP001159042">
    <property type="component" value="Unassembled WGS sequence"/>
</dbReference>
<keyword evidence="2" id="KW-1185">Reference proteome</keyword>
<accession>A0AAV8VHA9</accession>